<feature type="compositionally biased region" description="Basic and acidic residues" evidence="1">
    <location>
        <begin position="84"/>
        <end position="97"/>
    </location>
</feature>
<gene>
    <name evidence="2" type="ORF">D0544_06585</name>
</gene>
<dbReference type="EMBL" id="QWEZ01000001">
    <property type="protein sequence ID" value="RRJ84761.1"/>
    <property type="molecule type" value="Genomic_DNA"/>
</dbReference>
<organism evidence="2 3">
    <name type="scientific">Aestuariirhabdus litorea</name>
    <dbReference type="NCBI Taxonomy" id="2528527"/>
    <lineage>
        <taxon>Bacteria</taxon>
        <taxon>Pseudomonadati</taxon>
        <taxon>Pseudomonadota</taxon>
        <taxon>Gammaproteobacteria</taxon>
        <taxon>Oceanospirillales</taxon>
        <taxon>Aestuariirhabdaceae</taxon>
        <taxon>Aestuariirhabdus</taxon>
    </lineage>
</organism>
<comment type="caution">
    <text evidence="2">The sequence shown here is derived from an EMBL/GenBank/DDBJ whole genome shotgun (WGS) entry which is preliminary data.</text>
</comment>
<name>A0A3P3VPQ2_9GAMM</name>
<feature type="compositionally biased region" description="Basic and acidic residues" evidence="1">
    <location>
        <begin position="54"/>
        <end position="65"/>
    </location>
</feature>
<reference evidence="2 3" key="1">
    <citation type="submission" date="2018-08" db="EMBL/GenBank/DDBJ databases">
        <authorList>
            <person name="Khan S.A."/>
        </authorList>
    </citation>
    <scope>NUCLEOTIDE SEQUENCE [LARGE SCALE GENOMIC DNA]</scope>
    <source>
        <strain evidence="2 3">GTF-13</strain>
    </source>
</reference>
<proteinExistence type="predicted"/>
<keyword evidence="3" id="KW-1185">Reference proteome</keyword>
<evidence type="ECO:0000313" key="3">
    <source>
        <dbReference type="Proteomes" id="UP000280792"/>
    </source>
</evidence>
<evidence type="ECO:0000256" key="1">
    <source>
        <dbReference type="SAM" id="MobiDB-lite"/>
    </source>
</evidence>
<sequence length="143" mass="16185">MSKLSMGGRFIKQEELEAMEQQRLAALLEITEKHNTQVAELTAQLEDAQQQAERASEALQGEKRGAAQRLRALEDELKSLRALNPERMKKQNKRLQEQNRALTADLNAQKGKNKQLNEQVKKLKIELEQASQAADQEPAQQVA</sequence>
<feature type="region of interest" description="Disordered" evidence="1">
    <location>
        <begin position="84"/>
        <end position="115"/>
    </location>
</feature>
<dbReference type="RefSeq" id="WP_125015190.1">
    <property type="nucleotide sequence ID" value="NZ_QWEZ01000001.1"/>
</dbReference>
<reference evidence="2 3" key="2">
    <citation type="submission" date="2018-12" db="EMBL/GenBank/DDBJ databases">
        <title>Simiduia agarivorans gen. nov., sp. nov., a marine, agarolytic bacterium isolated from shallow coastal water from Keelung, Taiwan.</title>
        <authorList>
            <person name="Shieh W.Y."/>
        </authorList>
    </citation>
    <scope>NUCLEOTIDE SEQUENCE [LARGE SCALE GENOMIC DNA]</scope>
    <source>
        <strain evidence="2 3">GTF-13</strain>
    </source>
</reference>
<feature type="region of interest" description="Disordered" evidence="1">
    <location>
        <begin position="46"/>
        <end position="65"/>
    </location>
</feature>
<evidence type="ECO:0000313" key="2">
    <source>
        <dbReference type="EMBL" id="RRJ84761.1"/>
    </source>
</evidence>
<accession>A0A3P3VPQ2</accession>
<protein>
    <submittedName>
        <fullName evidence="2">Uncharacterized protein</fullName>
    </submittedName>
</protein>
<dbReference type="AlphaFoldDB" id="A0A3P3VPQ2"/>
<dbReference type="Proteomes" id="UP000280792">
    <property type="component" value="Unassembled WGS sequence"/>
</dbReference>